<sequence length="77" mass="8640">MPALQLTVSCKTSDNAGLTTDRILQNLRQCWPYNVPYLAQSQTMPALQLTVSCTTSHNAGLTTDRILQNLRQCRPYN</sequence>
<reference evidence="1" key="1">
    <citation type="journal article" date="2019" name="bioRxiv">
        <title>The Genome of the Zebra Mussel, Dreissena polymorpha: A Resource for Invasive Species Research.</title>
        <authorList>
            <person name="McCartney M.A."/>
            <person name="Auch B."/>
            <person name="Kono T."/>
            <person name="Mallez S."/>
            <person name="Zhang Y."/>
            <person name="Obille A."/>
            <person name="Becker A."/>
            <person name="Abrahante J.E."/>
            <person name="Garbe J."/>
            <person name="Badalamenti J.P."/>
            <person name="Herman A."/>
            <person name="Mangelson H."/>
            <person name="Liachko I."/>
            <person name="Sullivan S."/>
            <person name="Sone E.D."/>
            <person name="Koren S."/>
            <person name="Silverstein K.A.T."/>
            <person name="Beckman K.B."/>
            <person name="Gohl D.M."/>
        </authorList>
    </citation>
    <scope>NUCLEOTIDE SEQUENCE</scope>
    <source>
        <strain evidence="1">Duluth1</strain>
        <tissue evidence="1">Whole animal</tissue>
    </source>
</reference>
<proteinExistence type="predicted"/>
<accession>A0A9D4IV37</accession>
<dbReference type="EMBL" id="JAIWYP010000008">
    <property type="protein sequence ID" value="KAH3785857.1"/>
    <property type="molecule type" value="Genomic_DNA"/>
</dbReference>
<evidence type="ECO:0000313" key="1">
    <source>
        <dbReference type="EMBL" id="KAH3785857.1"/>
    </source>
</evidence>
<dbReference type="AlphaFoldDB" id="A0A9D4IV37"/>
<dbReference type="Proteomes" id="UP000828390">
    <property type="component" value="Unassembled WGS sequence"/>
</dbReference>
<evidence type="ECO:0000313" key="2">
    <source>
        <dbReference type="Proteomes" id="UP000828390"/>
    </source>
</evidence>
<reference evidence="1" key="2">
    <citation type="submission" date="2020-11" db="EMBL/GenBank/DDBJ databases">
        <authorList>
            <person name="McCartney M.A."/>
            <person name="Auch B."/>
            <person name="Kono T."/>
            <person name="Mallez S."/>
            <person name="Becker A."/>
            <person name="Gohl D.M."/>
            <person name="Silverstein K.A.T."/>
            <person name="Koren S."/>
            <person name="Bechman K.B."/>
            <person name="Herman A."/>
            <person name="Abrahante J.E."/>
            <person name="Garbe J."/>
        </authorList>
    </citation>
    <scope>NUCLEOTIDE SEQUENCE</scope>
    <source>
        <strain evidence="1">Duluth1</strain>
        <tissue evidence="1">Whole animal</tissue>
    </source>
</reference>
<gene>
    <name evidence="1" type="ORF">DPMN_163952</name>
</gene>
<name>A0A9D4IV37_DREPO</name>
<protein>
    <submittedName>
        <fullName evidence="1">Uncharacterized protein</fullName>
    </submittedName>
</protein>
<organism evidence="1 2">
    <name type="scientific">Dreissena polymorpha</name>
    <name type="common">Zebra mussel</name>
    <name type="synonym">Mytilus polymorpha</name>
    <dbReference type="NCBI Taxonomy" id="45954"/>
    <lineage>
        <taxon>Eukaryota</taxon>
        <taxon>Metazoa</taxon>
        <taxon>Spiralia</taxon>
        <taxon>Lophotrochozoa</taxon>
        <taxon>Mollusca</taxon>
        <taxon>Bivalvia</taxon>
        <taxon>Autobranchia</taxon>
        <taxon>Heteroconchia</taxon>
        <taxon>Euheterodonta</taxon>
        <taxon>Imparidentia</taxon>
        <taxon>Neoheterodontei</taxon>
        <taxon>Myida</taxon>
        <taxon>Dreissenoidea</taxon>
        <taxon>Dreissenidae</taxon>
        <taxon>Dreissena</taxon>
    </lineage>
</organism>
<keyword evidence="2" id="KW-1185">Reference proteome</keyword>
<comment type="caution">
    <text evidence="1">The sequence shown here is derived from an EMBL/GenBank/DDBJ whole genome shotgun (WGS) entry which is preliminary data.</text>
</comment>